<evidence type="ECO:0000256" key="6">
    <source>
        <dbReference type="ARBA" id="ARBA00023242"/>
    </source>
</evidence>
<evidence type="ECO:0000256" key="3">
    <source>
        <dbReference type="ARBA" id="ARBA00023015"/>
    </source>
</evidence>
<evidence type="ECO:0000256" key="5">
    <source>
        <dbReference type="ARBA" id="ARBA00023163"/>
    </source>
</evidence>
<dbReference type="InterPro" id="IPR015350">
    <property type="entry name" value="Beta-trefoil_DNA-bd_dom"/>
</dbReference>
<sequence>MSIEEADIPSATPLDLLINAIAGSTDYIYPPPSYQDHLPRETNNVSVAQLNEGRSTHLDDFISTKVGDPSNASNFMRQLPSPTPRHKEIAKTLYDHIVKASAETTDPSEGSSSQLRSDRTVVEVWHPITGQKSYGKERRIIAPPPKLCIAGPLASSISSVTLSTTSERDSAPSSSSQTHLIASSSTSPLSDTLAVGGIRAERQDRKRKFREAARTAGFGATLPKVRSNVEGKNRDVLEDGLNFPGLWIGDEIGKNKEFCLELKVNIENPQQAETAINLAEDRTEIDRAVQQDIENGTFDGIDPVTSLSEELDPSSIEVLQPLAEAVQQVNEAARQTLAAHLPDIASSAFDQPQADSQNQLHNEAEYKPPTLLPYATFLSSPLKVVSKPSQKTAKARSMTSCFSINSSFALWTRIHAQTVRTKYMNLETNFNDKEGEARLTSKTGKWTPFKFQVIYRASPPPIEKKEKNKPNGQNENISSVIEVLENEDILTYGSIVILVDLQSGIKSDPVKIVKIDSGEAKVGENEGHPISELQRIGLVRLNHNHGMEDMKDGGRWYLSAPGARLGGGELNLDGKSSGRGGRARPSFAPKSSKTIVSEKTKDVIPPPETLNNIEAEDTSAILASENRLPQDEEKRDQGEHSDEPPKKKKKTKRNALAAAVLAEDEDGGMQTVLSWVKADREEQGAFTIERSEDKRGTFIDVVEEWMSWIIGGVACSSYSFFPASDSRSPLLQAEKTSMNPVPRILIPPTFDSENNTLDLTISQFDFPSISNSAEQEQCEIYLGPIGPLYTTLWRSTAPKDTPTLAIPYVPESNQDGRVFSTYPADKTHAIAQVTMPNAEKILEVMQDLARKVQLRKFETSSTAVDRGDNHVVTTINDTQVDVNGTTETGQVIDQRQEDTWFDHSHQAEEDNRSNELSITQALEMAPEFNALHDLGPFEDDLSSIVNTNTQEHGENHRDRIDPSSVARTGEGDVIDPSLRDYPEYIPSIELSDNLQQQEPPQEQEQGQGVGKDNYDTIRLYTPEKSNSTPGAKDKDGQNELIPLPFVLVRNDGMIFEIGKQVVATLIQNDQDKGENGSEGVREGVKWGLRVV</sequence>
<dbReference type="GeneID" id="87955314"/>
<feature type="compositionally biased region" description="Basic and acidic residues" evidence="7">
    <location>
        <begin position="628"/>
        <end position="645"/>
    </location>
</feature>
<evidence type="ECO:0000259" key="8">
    <source>
        <dbReference type="SMART" id="SM01267"/>
    </source>
</evidence>
<dbReference type="PANTHER" id="PTHR10665">
    <property type="entry name" value="RECOMBINING BINDING PROTEIN SUPPRESSOR OF HAIRLESS"/>
    <property type="match status" value="1"/>
</dbReference>
<dbReference type="EMBL" id="CP141884">
    <property type="protein sequence ID" value="WRT66230.1"/>
    <property type="molecule type" value="Genomic_DNA"/>
</dbReference>
<evidence type="ECO:0008006" key="12">
    <source>
        <dbReference type="Google" id="ProtNLM"/>
    </source>
</evidence>
<feature type="region of interest" description="Disordered" evidence="7">
    <location>
        <begin position="568"/>
        <end position="654"/>
    </location>
</feature>
<feature type="region of interest" description="Disordered" evidence="7">
    <location>
        <begin position="164"/>
        <end position="209"/>
    </location>
</feature>
<dbReference type="InterPro" id="IPR040159">
    <property type="entry name" value="CLS_fam"/>
</dbReference>
<accession>A0ABZ1CYI3</accession>
<evidence type="ECO:0000256" key="7">
    <source>
        <dbReference type="SAM" id="MobiDB-lite"/>
    </source>
</evidence>
<dbReference type="SUPFAM" id="SSF110217">
    <property type="entry name" value="DNA-binding protein LAG-1 (CSL)"/>
    <property type="match status" value="1"/>
</dbReference>
<feature type="domain" description="Beta-trefoil DNA-binding" evidence="9">
    <location>
        <begin position="400"/>
        <end position="621"/>
    </location>
</feature>
<dbReference type="InterPro" id="IPR015351">
    <property type="entry name" value="RBP-J/Cbf11/Cbf12_DNA-bd"/>
</dbReference>
<dbReference type="InterPro" id="IPR036358">
    <property type="entry name" value="BTD_sf"/>
</dbReference>
<comment type="similarity">
    <text evidence="2">Belongs to the Su(H) family.</text>
</comment>
<feature type="compositionally biased region" description="Basic and acidic residues" evidence="7">
    <location>
        <begin position="951"/>
        <end position="961"/>
    </location>
</feature>
<gene>
    <name evidence="10" type="ORF">IL334_003183</name>
</gene>
<dbReference type="SMART" id="SM01268">
    <property type="entry name" value="BTD"/>
    <property type="match status" value="1"/>
</dbReference>
<evidence type="ECO:0000256" key="2">
    <source>
        <dbReference type="ARBA" id="ARBA00009704"/>
    </source>
</evidence>
<reference evidence="10 11" key="1">
    <citation type="submission" date="2024-01" db="EMBL/GenBank/DDBJ databases">
        <title>Comparative genomics of Cryptococcus and Kwoniella reveals pathogenesis evolution and contrasting modes of karyotype evolution via chromosome fusion or intercentromeric recombination.</title>
        <authorList>
            <person name="Coelho M.A."/>
            <person name="David-Palma M."/>
            <person name="Shea T."/>
            <person name="Bowers K."/>
            <person name="McGinley-Smith S."/>
            <person name="Mohammad A.W."/>
            <person name="Gnirke A."/>
            <person name="Yurkov A.M."/>
            <person name="Nowrousian M."/>
            <person name="Sun S."/>
            <person name="Cuomo C.A."/>
            <person name="Heitman J."/>
        </authorList>
    </citation>
    <scope>NUCLEOTIDE SEQUENCE [LARGE SCALE GENOMIC DNA]</scope>
    <source>
        <strain evidence="10">CBS 11374</strain>
    </source>
</reference>
<dbReference type="RefSeq" id="XP_062790970.1">
    <property type="nucleotide sequence ID" value="XM_062934919.1"/>
</dbReference>
<dbReference type="Pfam" id="PF09271">
    <property type="entry name" value="LAG1-DNAbind"/>
    <property type="match status" value="1"/>
</dbReference>
<keyword evidence="5" id="KW-0804">Transcription</keyword>
<keyword evidence="3" id="KW-0805">Transcription regulation</keyword>
<name>A0ABZ1CYI3_9TREE</name>
<dbReference type="SMART" id="SM01267">
    <property type="entry name" value="LAG1_DNAbind"/>
    <property type="match status" value="1"/>
</dbReference>
<feature type="domain" description="RBP-J/Cbf11/Cbf12 DNA binding" evidence="8">
    <location>
        <begin position="121"/>
        <end position="399"/>
    </location>
</feature>
<keyword evidence="4" id="KW-0238">DNA-binding</keyword>
<dbReference type="SUPFAM" id="SSF49417">
    <property type="entry name" value="p53-like transcription factors"/>
    <property type="match status" value="1"/>
</dbReference>
<evidence type="ECO:0000313" key="10">
    <source>
        <dbReference type="EMBL" id="WRT66230.1"/>
    </source>
</evidence>
<feature type="compositionally biased region" description="Polar residues" evidence="7">
    <location>
        <begin position="171"/>
        <end position="190"/>
    </location>
</feature>
<proteinExistence type="inferred from homology"/>
<evidence type="ECO:0000256" key="4">
    <source>
        <dbReference type="ARBA" id="ARBA00023125"/>
    </source>
</evidence>
<evidence type="ECO:0000256" key="1">
    <source>
        <dbReference type="ARBA" id="ARBA00004123"/>
    </source>
</evidence>
<feature type="region of interest" description="Disordered" evidence="7">
    <location>
        <begin position="994"/>
        <end position="1013"/>
    </location>
</feature>
<feature type="region of interest" description="Disordered" evidence="7">
    <location>
        <begin position="948"/>
        <end position="979"/>
    </location>
</feature>
<feature type="compositionally biased region" description="Low complexity" evidence="7">
    <location>
        <begin position="995"/>
        <end position="1006"/>
    </location>
</feature>
<protein>
    <recommendedName>
        <fullName evidence="12">Mediator complex subunit 1</fullName>
    </recommendedName>
</protein>
<dbReference type="InterPro" id="IPR008967">
    <property type="entry name" value="p53-like_TF_DNA-bd_sf"/>
</dbReference>
<keyword evidence="11" id="KW-1185">Reference proteome</keyword>
<evidence type="ECO:0000259" key="9">
    <source>
        <dbReference type="SMART" id="SM01268"/>
    </source>
</evidence>
<evidence type="ECO:0000313" key="11">
    <source>
        <dbReference type="Proteomes" id="UP001329825"/>
    </source>
</evidence>
<dbReference type="Gene3D" id="2.80.10.50">
    <property type="match status" value="1"/>
</dbReference>
<keyword evidence="6" id="KW-0539">Nucleus</keyword>
<organism evidence="10 11">
    <name type="scientific">Kwoniella shivajii</name>
    <dbReference type="NCBI Taxonomy" id="564305"/>
    <lineage>
        <taxon>Eukaryota</taxon>
        <taxon>Fungi</taxon>
        <taxon>Dikarya</taxon>
        <taxon>Basidiomycota</taxon>
        <taxon>Agaricomycotina</taxon>
        <taxon>Tremellomycetes</taxon>
        <taxon>Tremellales</taxon>
        <taxon>Cryptococcaceae</taxon>
        <taxon>Kwoniella</taxon>
    </lineage>
</organism>
<comment type="subcellular location">
    <subcellularLocation>
        <location evidence="1">Nucleus</location>
    </subcellularLocation>
</comment>
<dbReference type="Proteomes" id="UP001329825">
    <property type="component" value="Chromosome 4"/>
</dbReference>